<proteinExistence type="predicted"/>
<keyword evidence="1" id="KW-0812">Transmembrane</keyword>
<feature type="transmembrane region" description="Helical" evidence="1">
    <location>
        <begin position="141"/>
        <end position="162"/>
    </location>
</feature>
<keyword evidence="1" id="KW-1133">Transmembrane helix</keyword>
<dbReference type="AlphaFoldDB" id="E3N0Z4"/>
<dbReference type="EMBL" id="DS268507">
    <property type="protein sequence ID" value="EFO83168.1"/>
    <property type="molecule type" value="Genomic_DNA"/>
</dbReference>
<feature type="transmembrane region" description="Helical" evidence="1">
    <location>
        <begin position="53"/>
        <end position="72"/>
    </location>
</feature>
<keyword evidence="1" id="KW-0472">Membrane</keyword>
<dbReference type="Proteomes" id="UP000008281">
    <property type="component" value="Unassembled WGS sequence"/>
</dbReference>
<evidence type="ECO:0000256" key="1">
    <source>
        <dbReference type="SAM" id="Phobius"/>
    </source>
</evidence>
<name>E3N0Z4_CAERE</name>
<sequence length="174" mass="20272">MSGPSESKSFTIYVKIAQFVAQLGFFTTTFFCYILIFLTVFGINRKFGSYKYLLIFFPTAGIFFATMELLLYPNVYSHNAGYVFYSTSRPFGMSQDAVTFCLCLYTGVYATTISMLSVQFLYRYWAIFDAIKLRFFKGWKFMISVFYSVFFGVAWALGILYFDKIDEYSKGYFK</sequence>
<dbReference type="PANTHER" id="PTHR46000">
    <property type="entry name" value="SEVEN TM RECEPTOR-RELATED"/>
    <property type="match status" value="1"/>
</dbReference>
<dbReference type="OrthoDB" id="10380029at2759"/>
<reference evidence="2" key="1">
    <citation type="submission" date="2007-07" db="EMBL/GenBank/DDBJ databases">
        <title>PCAP assembly of the Caenorhabditis remanei genome.</title>
        <authorList>
            <consortium name="The Caenorhabditis remanei Sequencing Consortium"/>
            <person name="Wilson R.K."/>
        </authorList>
    </citation>
    <scope>NUCLEOTIDE SEQUENCE [LARGE SCALE GENOMIC DNA]</scope>
    <source>
        <strain evidence="2">PB4641</strain>
    </source>
</reference>
<dbReference type="OMA" id="QLFRREY"/>
<keyword evidence="3" id="KW-1185">Reference proteome</keyword>
<dbReference type="PANTHER" id="PTHR46000:SF11">
    <property type="entry name" value="SEVEN TM RECEPTOR"/>
    <property type="match status" value="1"/>
</dbReference>
<dbReference type="InterPro" id="IPR019428">
    <property type="entry name" value="7TM_GPCR_serpentine_rcpt_Str"/>
</dbReference>
<protein>
    <submittedName>
        <fullName evidence="2">Uncharacterized protein</fullName>
    </submittedName>
</protein>
<evidence type="ECO:0000313" key="2">
    <source>
        <dbReference type="EMBL" id="EFO83168.1"/>
    </source>
</evidence>
<dbReference type="InParanoid" id="E3N0Z4"/>
<accession>E3N0Z4</accession>
<organism evidence="3">
    <name type="scientific">Caenorhabditis remanei</name>
    <name type="common">Caenorhabditis vulgaris</name>
    <dbReference type="NCBI Taxonomy" id="31234"/>
    <lineage>
        <taxon>Eukaryota</taxon>
        <taxon>Metazoa</taxon>
        <taxon>Ecdysozoa</taxon>
        <taxon>Nematoda</taxon>
        <taxon>Chromadorea</taxon>
        <taxon>Rhabditida</taxon>
        <taxon>Rhabditina</taxon>
        <taxon>Rhabditomorpha</taxon>
        <taxon>Rhabditoidea</taxon>
        <taxon>Rhabditidae</taxon>
        <taxon>Peloderinae</taxon>
        <taxon>Caenorhabditis</taxon>
    </lineage>
</organism>
<evidence type="ECO:0000313" key="3">
    <source>
        <dbReference type="Proteomes" id="UP000008281"/>
    </source>
</evidence>
<dbReference type="HOGENOM" id="CLU_036335_7_0_1"/>
<dbReference type="SUPFAM" id="SSF81321">
    <property type="entry name" value="Family A G protein-coupled receptor-like"/>
    <property type="match status" value="1"/>
</dbReference>
<dbReference type="FunCoup" id="E3N0Z4">
    <property type="interactions" value="424"/>
</dbReference>
<dbReference type="eggNOG" id="ENOG502RVRW">
    <property type="taxonomic scope" value="Eukaryota"/>
</dbReference>
<dbReference type="Pfam" id="PF10326">
    <property type="entry name" value="7TM_GPCR_Str"/>
    <property type="match status" value="1"/>
</dbReference>
<gene>
    <name evidence="2" type="ORF">CRE_12917</name>
</gene>
<feature type="transmembrane region" description="Helical" evidence="1">
    <location>
        <begin position="20"/>
        <end position="41"/>
    </location>
</feature>
<feature type="transmembrane region" description="Helical" evidence="1">
    <location>
        <begin position="97"/>
        <end position="121"/>
    </location>
</feature>